<feature type="domain" description="Carrier" evidence="5">
    <location>
        <begin position="494"/>
        <end position="570"/>
    </location>
</feature>
<dbReference type="GO" id="GO:0009366">
    <property type="term" value="C:enterobactin synthetase complex"/>
    <property type="evidence" value="ECO:0007669"/>
    <property type="project" value="TreeGrafter"/>
</dbReference>
<dbReference type="InterPro" id="IPR009081">
    <property type="entry name" value="PP-bd_ACP"/>
</dbReference>
<dbReference type="PROSITE" id="PS00012">
    <property type="entry name" value="PHOSPHOPANTETHEINE"/>
    <property type="match status" value="1"/>
</dbReference>
<sequence length="599" mass="63203">MSDPIVSDAPDSRLNALTARAVWWNDPPPPETEPDALPDGTRDLPATDTQLQLWLSHTLAPSGSLNDRLILRVEGDIEPSALARALSATVAAHPLLRTLFRFDGHTLRQHVLPAGAALAVRDLPKERGGNVDPGAAVATARETAAGVFALDREPPLRLALFRVRPGLHLLALAMHHIASDNDSPLLLLTELAERYRAELLDAPARLPQAADYTETVRAGAVALGAEGRARLVRHWADRLRDTPPAPRLPLGSGSGGERGSVHVTTGPALGGAVRARAASLKVSLFALTCAVLRITVWRSTRAADVLVASPFSQRGGPGTDGVIGPLLTTLALRNPLAPERTFAELARAERGEVLTAMVNGHVPHGTLVAEAARRDLGALPSLPGLLFSYEERQPTPREFAGLPCEAQDIGPIGSALDLSVKAIGEPDGSLTVHWLHTAFADEAVSDLAEGYLTLLRAVVDEPDRPLASLPEPFPPPPPAPAPGGEPAGPPGAAAPATPTERAVAAIWAELLEVDAVTDVFASVFELGAHSLTMARAAARLTDEFGVEVRTVDLFTHDSVDAQAELLDELLLTGLDAVEGADLAEALDQLEHRRTPGGER</sequence>
<evidence type="ECO:0000256" key="4">
    <source>
        <dbReference type="SAM" id="MobiDB-lite"/>
    </source>
</evidence>
<dbReference type="RefSeq" id="WP_122399324.1">
    <property type="nucleotide sequence ID" value="NZ_RFFJ01000199.1"/>
</dbReference>
<dbReference type="InterPro" id="IPR023213">
    <property type="entry name" value="CAT-like_dom_sf"/>
</dbReference>
<dbReference type="Pfam" id="PF00550">
    <property type="entry name" value="PP-binding"/>
    <property type="match status" value="1"/>
</dbReference>
<feature type="compositionally biased region" description="Pro residues" evidence="4">
    <location>
        <begin position="471"/>
        <end position="489"/>
    </location>
</feature>
<dbReference type="InterPro" id="IPR036736">
    <property type="entry name" value="ACP-like_sf"/>
</dbReference>
<evidence type="ECO:0000256" key="1">
    <source>
        <dbReference type="ARBA" id="ARBA00001957"/>
    </source>
</evidence>
<dbReference type="SUPFAM" id="SSF52777">
    <property type="entry name" value="CoA-dependent acyltransferases"/>
    <property type="match status" value="2"/>
</dbReference>
<evidence type="ECO:0000256" key="2">
    <source>
        <dbReference type="ARBA" id="ARBA00022450"/>
    </source>
</evidence>
<keyword evidence="7" id="KW-1185">Reference proteome</keyword>
<reference evidence="6 7" key="1">
    <citation type="submission" date="2018-10" db="EMBL/GenBank/DDBJ databases">
        <title>Isolation, diversity and antifungal activity of actinobacteria from wheat.</title>
        <authorList>
            <person name="Han C."/>
        </authorList>
    </citation>
    <scope>NUCLEOTIDE SEQUENCE [LARGE SCALE GENOMIC DNA]</scope>
    <source>
        <strain evidence="6 7">NEAU-YY642</strain>
    </source>
</reference>
<dbReference type="Gene3D" id="3.30.559.10">
    <property type="entry name" value="Chloramphenicol acetyltransferase-like domain"/>
    <property type="match status" value="1"/>
</dbReference>
<dbReference type="PROSITE" id="PS50075">
    <property type="entry name" value="CARRIER"/>
    <property type="match status" value="1"/>
</dbReference>
<protein>
    <recommendedName>
        <fullName evidence="5">Carrier domain-containing protein</fullName>
    </recommendedName>
</protein>
<evidence type="ECO:0000313" key="7">
    <source>
        <dbReference type="Proteomes" id="UP000278673"/>
    </source>
</evidence>
<dbReference type="GO" id="GO:0031177">
    <property type="term" value="F:phosphopantetheine binding"/>
    <property type="evidence" value="ECO:0007669"/>
    <property type="project" value="InterPro"/>
</dbReference>
<keyword evidence="3" id="KW-0597">Phosphoprotein</keyword>
<proteinExistence type="predicted"/>
<dbReference type="SUPFAM" id="SSF47336">
    <property type="entry name" value="ACP-like"/>
    <property type="match status" value="1"/>
</dbReference>
<dbReference type="InterPro" id="IPR006162">
    <property type="entry name" value="Ppantetheine_attach_site"/>
</dbReference>
<evidence type="ECO:0000313" key="6">
    <source>
        <dbReference type="EMBL" id="RMI32504.1"/>
    </source>
</evidence>
<dbReference type="AlphaFoldDB" id="A0A3M2L538"/>
<dbReference type="InterPro" id="IPR001242">
    <property type="entry name" value="Condensation_dom"/>
</dbReference>
<dbReference type="GO" id="GO:0047527">
    <property type="term" value="F:2,3-dihydroxybenzoate-serine ligase activity"/>
    <property type="evidence" value="ECO:0007669"/>
    <property type="project" value="TreeGrafter"/>
</dbReference>
<dbReference type="InterPro" id="IPR020806">
    <property type="entry name" value="PKS_PP-bd"/>
</dbReference>
<dbReference type="Proteomes" id="UP000278673">
    <property type="component" value="Unassembled WGS sequence"/>
</dbReference>
<dbReference type="GO" id="GO:0008610">
    <property type="term" value="P:lipid biosynthetic process"/>
    <property type="evidence" value="ECO:0007669"/>
    <property type="project" value="UniProtKB-ARBA"/>
</dbReference>
<dbReference type="Gene3D" id="1.10.1200.10">
    <property type="entry name" value="ACP-like"/>
    <property type="match status" value="1"/>
</dbReference>
<feature type="region of interest" description="Disordered" evidence="4">
    <location>
        <begin position="23"/>
        <end position="42"/>
    </location>
</feature>
<accession>A0A3M2L538</accession>
<comment type="caution">
    <text evidence="6">The sequence shown here is derived from an EMBL/GenBank/DDBJ whole genome shotgun (WGS) entry which is preliminary data.</text>
</comment>
<dbReference type="EMBL" id="RFFJ01000199">
    <property type="protein sequence ID" value="RMI32504.1"/>
    <property type="molecule type" value="Genomic_DNA"/>
</dbReference>
<name>A0A3M2L538_9ACTN</name>
<dbReference type="SMART" id="SM00823">
    <property type="entry name" value="PKS_PP"/>
    <property type="match status" value="1"/>
</dbReference>
<evidence type="ECO:0000259" key="5">
    <source>
        <dbReference type="PROSITE" id="PS50075"/>
    </source>
</evidence>
<comment type="cofactor">
    <cofactor evidence="1">
        <name>pantetheine 4'-phosphate</name>
        <dbReference type="ChEBI" id="CHEBI:47942"/>
    </cofactor>
</comment>
<organism evidence="6 7">
    <name type="scientific">Streptomyces triticirhizae</name>
    <dbReference type="NCBI Taxonomy" id="2483353"/>
    <lineage>
        <taxon>Bacteria</taxon>
        <taxon>Bacillati</taxon>
        <taxon>Actinomycetota</taxon>
        <taxon>Actinomycetes</taxon>
        <taxon>Kitasatosporales</taxon>
        <taxon>Streptomycetaceae</taxon>
        <taxon>Streptomyces</taxon>
    </lineage>
</organism>
<dbReference type="Gene3D" id="3.30.559.30">
    <property type="entry name" value="Nonribosomal peptide synthetase, condensation domain"/>
    <property type="match status" value="1"/>
</dbReference>
<keyword evidence="2" id="KW-0596">Phosphopantetheine</keyword>
<gene>
    <name evidence="6" type="ORF">EBN88_25025</name>
</gene>
<feature type="region of interest" description="Disordered" evidence="4">
    <location>
        <begin position="465"/>
        <end position="497"/>
    </location>
</feature>
<dbReference type="GO" id="GO:0005829">
    <property type="term" value="C:cytosol"/>
    <property type="evidence" value="ECO:0007669"/>
    <property type="project" value="TreeGrafter"/>
</dbReference>
<dbReference type="GO" id="GO:0009239">
    <property type="term" value="P:enterobactin biosynthetic process"/>
    <property type="evidence" value="ECO:0007669"/>
    <property type="project" value="TreeGrafter"/>
</dbReference>
<dbReference type="Pfam" id="PF00668">
    <property type="entry name" value="Condensation"/>
    <property type="match status" value="1"/>
</dbReference>
<evidence type="ECO:0000256" key="3">
    <source>
        <dbReference type="ARBA" id="ARBA00022553"/>
    </source>
</evidence>
<dbReference type="GO" id="GO:0043041">
    <property type="term" value="P:amino acid activation for nonribosomal peptide biosynthetic process"/>
    <property type="evidence" value="ECO:0007669"/>
    <property type="project" value="TreeGrafter"/>
</dbReference>
<dbReference type="PANTHER" id="PTHR45527">
    <property type="entry name" value="NONRIBOSOMAL PEPTIDE SYNTHETASE"/>
    <property type="match status" value="1"/>
</dbReference>
<dbReference type="PANTHER" id="PTHR45527:SF1">
    <property type="entry name" value="FATTY ACID SYNTHASE"/>
    <property type="match status" value="1"/>
</dbReference>